<evidence type="ECO:0000313" key="7">
    <source>
        <dbReference type="Proteomes" id="UP000280507"/>
    </source>
</evidence>
<evidence type="ECO:0000256" key="2">
    <source>
        <dbReference type="ARBA" id="ARBA00022898"/>
    </source>
</evidence>
<comment type="catalytic activity">
    <reaction evidence="3">
        <text>O-succinyl-L-homoserine + hydrogen sulfide = L-homocysteine + succinate</text>
        <dbReference type="Rhea" id="RHEA:27826"/>
        <dbReference type="ChEBI" id="CHEBI:29919"/>
        <dbReference type="ChEBI" id="CHEBI:30031"/>
        <dbReference type="ChEBI" id="CHEBI:57661"/>
        <dbReference type="ChEBI" id="CHEBI:58199"/>
    </reaction>
</comment>
<protein>
    <recommendedName>
        <fullName evidence="3">O-succinylhomoserine sulfhydrylase</fullName>
        <shortName evidence="3">OSH sulfhydrylase</shortName>
        <shortName evidence="3">OSHS sulfhydrylase</shortName>
        <ecNumber evidence="3">2.5.1.-</ecNumber>
    </recommendedName>
</protein>
<accession>A0A3M8Q1G5</accession>
<evidence type="ECO:0000256" key="3">
    <source>
        <dbReference type="HAMAP-Rule" id="MF_02056"/>
    </source>
</evidence>
<keyword evidence="2 3" id="KW-0663">Pyridoxal phosphate</keyword>
<dbReference type="InterPro" id="IPR015422">
    <property type="entry name" value="PyrdxlP-dep_Trfase_small"/>
</dbReference>
<keyword evidence="3" id="KW-0486">Methionine biosynthesis</keyword>
<dbReference type="InterPro" id="IPR015421">
    <property type="entry name" value="PyrdxlP-dep_Trfase_major"/>
</dbReference>
<comment type="caution">
    <text evidence="6">The sequence shown here is derived from an EMBL/GenBank/DDBJ whole genome shotgun (WGS) entry which is preliminary data.</text>
</comment>
<dbReference type="OrthoDB" id="9805807at2"/>
<dbReference type="GO" id="GO:0016846">
    <property type="term" value="F:carbon-sulfur lyase activity"/>
    <property type="evidence" value="ECO:0007669"/>
    <property type="project" value="TreeGrafter"/>
</dbReference>
<evidence type="ECO:0000256" key="4">
    <source>
        <dbReference type="PIRSR" id="PIRSR001434-2"/>
    </source>
</evidence>
<evidence type="ECO:0000256" key="1">
    <source>
        <dbReference type="ARBA" id="ARBA00001933"/>
    </source>
</evidence>
<feature type="modified residue" description="N6-(pyridoxal phosphate)lysine" evidence="3 4">
    <location>
        <position position="212"/>
    </location>
</feature>
<dbReference type="Gene3D" id="3.40.640.10">
    <property type="entry name" value="Type I PLP-dependent aspartate aminotransferase-like (Major domain)"/>
    <property type="match status" value="1"/>
</dbReference>
<dbReference type="PANTHER" id="PTHR11808">
    <property type="entry name" value="TRANS-SULFURATION ENZYME FAMILY MEMBER"/>
    <property type="match status" value="1"/>
</dbReference>
<keyword evidence="3" id="KW-0028">Amino-acid biosynthesis</keyword>
<dbReference type="AlphaFoldDB" id="A0A3M8Q1G5"/>
<dbReference type="Pfam" id="PF01053">
    <property type="entry name" value="Cys_Met_Meta_PP"/>
    <property type="match status" value="1"/>
</dbReference>
<organism evidence="6 7">
    <name type="scientific">Marinomonas hwangdonensis</name>
    <dbReference type="NCBI Taxonomy" id="1053647"/>
    <lineage>
        <taxon>Bacteria</taxon>
        <taxon>Pseudomonadati</taxon>
        <taxon>Pseudomonadota</taxon>
        <taxon>Gammaproteobacteria</taxon>
        <taxon>Oceanospirillales</taxon>
        <taxon>Oceanospirillaceae</taxon>
        <taxon>Marinomonas</taxon>
    </lineage>
</organism>
<dbReference type="PIRSF" id="PIRSF001434">
    <property type="entry name" value="CGS"/>
    <property type="match status" value="1"/>
</dbReference>
<dbReference type="CDD" id="cd00614">
    <property type="entry name" value="CGS_like"/>
    <property type="match status" value="1"/>
</dbReference>
<dbReference type="SUPFAM" id="SSF53383">
    <property type="entry name" value="PLP-dependent transferases"/>
    <property type="match status" value="1"/>
</dbReference>
<evidence type="ECO:0000256" key="5">
    <source>
        <dbReference type="RuleBase" id="RU362118"/>
    </source>
</evidence>
<reference evidence="6 7" key="1">
    <citation type="journal article" date="2012" name="Int. J. Syst. Evol. Microbiol.">
        <title>Marinomonas hwangdonensis sp. nov., isolated from seawater.</title>
        <authorList>
            <person name="Jung Y.T."/>
            <person name="Oh T.K."/>
            <person name="Yoon J.H."/>
        </authorList>
    </citation>
    <scope>NUCLEOTIDE SEQUENCE [LARGE SCALE GENOMIC DNA]</scope>
    <source>
        <strain evidence="6 7">HDW-15</strain>
    </source>
</reference>
<dbReference type="GO" id="GO:0005737">
    <property type="term" value="C:cytoplasm"/>
    <property type="evidence" value="ECO:0007669"/>
    <property type="project" value="TreeGrafter"/>
</dbReference>
<dbReference type="EC" id="2.5.1.-" evidence="3"/>
<dbReference type="InterPro" id="IPR000277">
    <property type="entry name" value="Cys/Met-Metab_PyrdxlP-dep_enz"/>
</dbReference>
<dbReference type="HAMAP" id="MF_02056">
    <property type="entry name" value="MetZ"/>
    <property type="match status" value="1"/>
</dbReference>
<dbReference type="UniPathway" id="UPA00051">
    <property type="reaction ID" value="UER00449"/>
</dbReference>
<dbReference type="GO" id="GO:0071268">
    <property type="term" value="P:homocysteine biosynthetic process"/>
    <property type="evidence" value="ECO:0007669"/>
    <property type="project" value="InterPro"/>
</dbReference>
<comment type="pathway">
    <text evidence="3">Amino-acid biosynthesis; L-methionine biosynthesis via de novo pathway; L-homocysteine from O-succinyl-L-homoserine: step 1/1.</text>
</comment>
<keyword evidence="7" id="KW-1185">Reference proteome</keyword>
<dbReference type="GO" id="GO:0019346">
    <property type="term" value="P:transsulfuration"/>
    <property type="evidence" value="ECO:0007669"/>
    <property type="project" value="InterPro"/>
</dbReference>
<dbReference type="FunFam" id="3.90.1150.10:FF:000033">
    <property type="entry name" value="Cystathionine gamma-synthase"/>
    <property type="match status" value="1"/>
</dbReference>
<evidence type="ECO:0000313" key="6">
    <source>
        <dbReference type="EMBL" id="RNF49943.1"/>
    </source>
</evidence>
<dbReference type="Gene3D" id="3.90.1150.10">
    <property type="entry name" value="Aspartate Aminotransferase, domain 1"/>
    <property type="match status" value="1"/>
</dbReference>
<gene>
    <name evidence="3" type="primary">metZ</name>
    <name evidence="6" type="ORF">EBI00_10695</name>
</gene>
<dbReference type="NCBIfam" id="TIGR01325">
    <property type="entry name" value="O_suc_HS_sulf"/>
    <property type="match status" value="1"/>
</dbReference>
<comment type="function">
    <text evidence="3">Catalyzes the formation of L-homocysteine from O-succinyl-L-homoserine (OSHS) and hydrogen sulfide.</text>
</comment>
<dbReference type="InterPro" id="IPR006234">
    <property type="entry name" value="O-succ-hSer_sulfhydrylase"/>
</dbReference>
<dbReference type="InterPro" id="IPR015424">
    <property type="entry name" value="PyrdxlP-dep_Trfase"/>
</dbReference>
<dbReference type="PROSITE" id="PS00868">
    <property type="entry name" value="CYS_MET_METAB_PP"/>
    <property type="match status" value="1"/>
</dbReference>
<comment type="cofactor">
    <cofactor evidence="1 3 5">
        <name>pyridoxal 5'-phosphate</name>
        <dbReference type="ChEBI" id="CHEBI:597326"/>
    </cofactor>
</comment>
<sequence>MAWSEVMADYKDATNAIRAGIRQTQEQENSEAIFMTSSFAYGSAEEAAGKFSGDEDGNVYSRFTNPTVALFEKRLATLEKGEAAIATSSGMAALMTLAYSLLSAGDRIVCSRNIFGSTVKFFNAYTVKFGVEVVYVDATDYAAWEEAINDKTRFCYFETPSNPLYEVVDVARVAELAHAKGALLCVDTVLATPALQNPLTQGADIVMQSATKFIDGQGRCLGGALIASQEIVDVFTAFMRSAGPCMSPFNAWVLLNGLETLSLRMTAHSANAMKLAEFLEAHPKVLKVNYGGLPSHKYHELAKQQQKDFGGLLSFEVEGGRNAAWSVINATKLLSITGNLGDTKSLVTHPATTTHGRLTDDEKAKAGITEGLIRISVGLEDIEDIIADIDRALAQLN</sequence>
<comment type="subunit">
    <text evidence="3">Homotetramer.</text>
</comment>
<dbReference type="InterPro" id="IPR054542">
    <property type="entry name" value="Cys_met_metab_PP"/>
</dbReference>
<dbReference type="FunFam" id="3.40.640.10:FF:000046">
    <property type="entry name" value="Cystathionine gamma-lyase"/>
    <property type="match status" value="1"/>
</dbReference>
<dbReference type="GO" id="GO:0016765">
    <property type="term" value="F:transferase activity, transferring alkyl or aryl (other than methyl) groups"/>
    <property type="evidence" value="ECO:0007669"/>
    <property type="project" value="UniProtKB-UniRule"/>
</dbReference>
<comment type="similarity">
    <text evidence="3">Belongs to the trans-sulfuration enzymes family. MetZ subfamily.</text>
</comment>
<dbReference type="Proteomes" id="UP000280507">
    <property type="component" value="Unassembled WGS sequence"/>
</dbReference>
<dbReference type="NCBIfam" id="NF006003">
    <property type="entry name" value="PRK08133.1"/>
    <property type="match status" value="1"/>
</dbReference>
<dbReference type="GO" id="GO:0030170">
    <property type="term" value="F:pyridoxal phosphate binding"/>
    <property type="evidence" value="ECO:0007669"/>
    <property type="project" value="UniProtKB-UniRule"/>
</dbReference>
<proteinExistence type="inferred from homology"/>
<keyword evidence="3" id="KW-0808">Transferase</keyword>
<dbReference type="EMBL" id="RIZG01000006">
    <property type="protein sequence ID" value="RNF49943.1"/>
    <property type="molecule type" value="Genomic_DNA"/>
</dbReference>
<dbReference type="GO" id="GO:0071266">
    <property type="term" value="P:'de novo' L-methionine biosynthetic process"/>
    <property type="evidence" value="ECO:0007669"/>
    <property type="project" value="UniProtKB-UniRule"/>
</dbReference>
<name>A0A3M8Q1G5_9GAMM</name>
<dbReference type="PANTHER" id="PTHR11808:SF80">
    <property type="entry name" value="CYSTATHIONINE GAMMA-LYASE"/>
    <property type="match status" value="1"/>
</dbReference>